<keyword evidence="1" id="KW-1133">Transmembrane helix</keyword>
<accession>A0ABW2UWJ9</accession>
<dbReference type="Proteomes" id="UP001596620">
    <property type="component" value="Unassembled WGS sequence"/>
</dbReference>
<dbReference type="InterPro" id="IPR014231">
    <property type="entry name" value="Spore_YpjB"/>
</dbReference>
<keyword evidence="1" id="KW-0812">Transmembrane</keyword>
<proteinExistence type="predicted"/>
<evidence type="ECO:0000313" key="3">
    <source>
        <dbReference type="EMBL" id="MFC7748229.1"/>
    </source>
</evidence>
<feature type="chain" id="PRO_5046361107" evidence="2">
    <location>
        <begin position="29"/>
        <end position="81"/>
    </location>
</feature>
<dbReference type="Pfam" id="PF09577">
    <property type="entry name" value="Spore_YpjB"/>
    <property type="match status" value="1"/>
</dbReference>
<evidence type="ECO:0000313" key="4">
    <source>
        <dbReference type="Proteomes" id="UP001596620"/>
    </source>
</evidence>
<keyword evidence="2" id="KW-0732">Signal</keyword>
<sequence length="81" mass="8799">MKDLKRLLVIALCLVAASLLSAPMIAFADSHPADAAGNVTMVPFYWVVGIVGGSIAITLTYVSWRKYKAEKRKQSDKNSNS</sequence>
<feature type="transmembrane region" description="Helical" evidence="1">
    <location>
        <begin position="44"/>
        <end position="64"/>
    </location>
</feature>
<keyword evidence="1" id="KW-0472">Membrane</keyword>
<reference evidence="4" key="1">
    <citation type="journal article" date="2019" name="Int. J. Syst. Evol. Microbiol.">
        <title>The Global Catalogue of Microorganisms (GCM) 10K type strain sequencing project: providing services to taxonomists for standard genome sequencing and annotation.</title>
        <authorList>
            <consortium name="The Broad Institute Genomics Platform"/>
            <consortium name="The Broad Institute Genome Sequencing Center for Infectious Disease"/>
            <person name="Wu L."/>
            <person name="Ma J."/>
        </authorList>
    </citation>
    <scope>NUCLEOTIDE SEQUENCE [LARGE SCALE GENOMIC DNA]</scope>
    <source>
        <strain evidence="4">JCM 30234</strain>
    </source>
</reference>
<feature type="signal peptide" evidence="2">
    <location>
        <begin position="1"/>
        <end position="28"/>
    </location>
</feature>
<dbReference type="RefSeq" id="WP_382361399.1">
    <property type="nucleotide sequence ID" value="NZ_JBHTGR010000057.1"/>
</dbReference>
<name>A0ABW2UWJ9_9BACI</name>
<organism evidence="3 4">
    <name type="scientific">Lentibacillus kimchii</name>
    <dbReference type="NCBI Taxonomy" id="1542911"/>
    <lineage>
        <taxon>Bacteria</taxon>
        <taxon>Bacillati</taxon>
        <taxon>Bacillota</taxon>
        <taxon>Bacilli</taxon>
        <taxon>Bacillales</taxon>
        <taxon>Bacillaceae</taxon>
        <taxon>Lentibacillus</taxon>
    </lineage>
</organism>
<dbReference type="EMBL" id="JBHTGR010000057">
    <property type="protein sequence ID" value="MFC7748229.1"/>
    <property type="molecule type" value="Genomic_DNA"/>
</dbReference>
<protein>
    <submittedName>
        <fullName evidence="3">Sporulation protein YpjB</fullName>
    </submittedName>
</protein>
<keyword evidence="4" id="KW-1185">Reference proteome</keyword>
<gene>
    <name evidence="3" type="ORF">ACFQU8_13640</name>
</gene>
<evidence type="ECO:0000256" key="2">
    <source>
        <dbReference type="SAM" id="SignalP"/>
    </source>
</evidence>
<comment type="caution">
    <text evidence="3">The sequence shown here is derived from an EMBL/GenBank/DDBJ whole genome shotgun (WGS) entry which is preliminary data.</text>
</comment>
<evidence type="ECO:0000256" key="1">
    <source>
        <dbReference type="SAM" id="Phobius"/>
    </source>
</evidence>